<evidence type="ECO:0000259" key="5">
    <source>
        <dbReference type="PROSITE" id="PS50977"/>
    </source>
</evidence>
<dbReference type="Proteomes" id="UP000002171">
    <property type="component" value="Unassembled WGS sequence"/>
</dbReference>
<organism evidence="6 7">
    <name type="scientific">Neptuniibacter caesariensis</name>
    <dbReference type="NCBI Taxonomy" id="207954"/>
    <lineage>
        <taxon>Bacteria</taxon>
        <taxon>Pseudomonadati</taxon>
        <taxon>Pseudomonadota</taxon>
        <taxon>Gammaproteobacteria</taxon>
        <taxon>Oceanospirillales</taxon>
        <taxon>Oceanospirillaceae</taxon>
        <taxon>Neptuniibacter</taxon>
    </lineage>
</organism>
<feature type="domain" description="HTH tetR-type" evidence="5">
    <location>
        <begin position="8"/>
        <end position="68"/>
    </location>
</feature>
<dbReference type="SUPFAM" id="SSF46689">
    <property type="entry name" value="Homeodomain-like"/>
    <property type="match status" value="1"/>
</dbReference>
<keyword evidence="7" id="KW-1185">Reference proteome</keyword>
<dbReference type="GO" id="GO:0000976">
    <property type="term" value="F:transcription cis-regulatory region binding"/>
    <property type="evidence" value="ECO:0007669"/>
    <property type="project" value="TreeGrafter"/>
</dbReference>
<feature type="DNA-binding region" description="H-T-H motif" evidence="4">
    <location>
        <begin position="31"/>
        <end position="50"/>
    </location>
</feature>
<protein>
    <submittedName>
        <fullName evidence="6">Transcriptional regulatory protein</fullName>
    </submittedName>
</protein>
<dbReference type="EMBL" id="AAOW01000002">
    <property type="protein sequence ID" value="EAR62634.1"/>
    <property type="molecule type" value="Genomic_DNA"/>
</dbReference>
<dbReference type="Gene3D" id="1.10.357.10">
    <property type="entry name" value="Tetracycline Repressor, domain 2"/>
    <property type="match status" value="1"/>
</dbReference>
<keyword evidence="3" id="KW-0804">Transcription</keyword>
<dbReference type="OrthoDB" id="9809265at2"/>
<accession>A0A7U8C9J2</accession>
<evidence type="ECO:0000256" key="3">
    <source>
        <dbReference type="ARBA" id="ARBA00023163"/>
    </source>
</evidence>
<dbReference type="InterPro" id="IPR009057">
    <property type="entry name" value="Homeodomain-like_sf"/>
</dbReference>
<dbReference type="PANTHER" id="PTHR30055">
    <property type="entry name" value="HTH-TYPE TRANSCRIPTIONAL REGULATOR RUTR"/>
    <property type="match status" value="1"/>
</dbReference>
<dbReference type="GO" id="GO:0003700">
    <property type="term" value="F:DNA-binding transcription factor activity"/>
    <property type="evidence" value="ECO:0007669"/>
    <property type="project" value="TreeGrafter"/>
</dbReference>
<sequence>MGRPSKKQERTEEILQAFQRCVARFGLEGSSLERIAEEAGLQRSLVRHFVGNRDDLIAMLADRVIAQSDAQWSAFLEILPPQGAVEALLEGLFHEATSDPEFVLVIESLIFASSQKPELQQLMQQWLKRFTDDVTGIIARDFPQNSAEDLSAVAFGIVSLYFNLDSLAPIGLNDQYREPAYKAAQRLINSLSN</sequence>
<evidence type="ECO:0000256" key="4">
    <source>
        <dbReference type="PROSITE-ProRule" id="PRU00335"/>
    </source>
</evidence>
<reference evidence="6 7" key="1">
    <citation type="submission" date="2006-02" db="EMBL/GenBank/DDBJ databases">
        <authorList>
            <person name="Pinhassi J."/>
            <person name="Pedros-Alio C."/>
            <person name="Ferriera S."/>
            <person name="Johnson J."/>
            <person name="Kravitz S."/>
            <person name="Halpern A."/>
            <person name="Remington K."/>
            <person name="Beeson K."/>
            <person name="Tran B."/>
            <person name="Rogers Y.-H."/>
            <person name="Friedman R."/>
            <person name="Venter J.C."/>
        </authorList>
    </citation>
    <scope>NUCLEOTIDE SEQUENCE [LARGE SCALE GENOMIC DNA]</scope>
    <source>
        <strain evidence="6 7">MED92</strain>
    </source>
</reference>
<dbReference type="AlphaFoldDB" id="A0A7U8C9J2"/>
<keyword evidence="2 4" id="KW-0238">DNA-binding</keyword>
<evidence type="ECO:0000256" key="2">
    <source>
        <dbReference type="ARBA" id="ARBA00023125"/>
    </source>
</evidence>
<evidence type="ECO:0000313" key="6">
    <source>
        <dbReference type="EMBL" id="EAR62634.1"/>
    </source>
</evidence>
<dbReference type="InterPro" id="IPR050109">
    <property type="entry name" value="HTH-type_TetR-like_transc_reg"/>
</dbReference>
<name>A0A7U8C9J2_NEPCE</name>
<keyword evidence="1" id="KW-0805">Transcription regulation</keyword>
<evidence type="ECO:0000313" key="7">
    <source>
        <dbReference type="Proteomes" id="UP000002171"/>
    </source>
</evidence>
<dbReference type="RefSeq" id="WP_007021652.1">
    <property type="nucleotide sequence ID" value="NZ_CH724126.1"/>
</dbReference>
<dbReference type="PANTHER" id="PTHR30055:SF234">
    <property type="entry name" value="HTH-TYPE TRANSCRIPTIONAL REGULATOR BETI"/>
    <property type="match status" value="1"/>
</dbReference>
<evidence type="ECO:0000256" key="1">
    <source>
        <dbReference type="ARBA" id="ARBA00023015"/>
    </source>
</evidence>
<proteinExistence type="predicted"/>
<gene>
    <name evidence="6" type="ORF">MED92_05933</name>
</gene>
<dbReference type="InterPro" id="IPR001647">
    <property type="entry name" value="HTH_TetR"/>
</dbReference>
<dbReference type="PROSITE" id="PS50977">
    <property type="entry name" value="HTH_TETR_2"/>
    <property type="match status" value="1"/>
</dbReference>
<comment type="caution">
    <text evidence="6">The sequence shown here is derived from an EMBL/GenBank/DDBJ whole genome shotgun (WGS) entry which is preliminary data.</text>
</comment>